<dbReference type="Pfam" id="PF00483">
    <property type="entry name" value="NTP_transferase"/>
    <property type="match status" value="1"/>
</dbReference>
<accession>A0A382A9C8</accession>
<evidence type="ECO:0000313" key="2">
    <source>
        <dbReference type="EMBL" id="SVA97553.1"/>
    </source>
</evidence>
<dbReference type="InterPro" id="IPR029044">
    <property type="entry name" value="Nucleotide-diphossugar_trans"/>
</dbReference>
<dbReference type="EMBL" id="UINC01024258">
    <property type="protein sequence ID" value="SVA97553.1"/>
    <property type="molecule type" value="Genomic_DNA"/>
</dbReference>
<feature type="domain" description="Nucleotidyl transferase" evidence="1">
    <location>
        <begin position="1"/>
        <end position="106"/>
    </location>
</feature>
<sequence>MPITTNIPKPLVKVGKQTLLERNINLLYQSGITEIIVNGSWLGEQIESFIANIQLKGLKLHYLYEGSEPLGTAGAVYNAMDHKLLINENFWLVNSDIITNFSLPNISLLNNRVGHLILVPNPDHNSTGDFGLKSDQVLNESIEMLTFSGISFLSCRMFDEAIGKPSSLVDILRDKIKYNLISGELFLGEWLDVGTIERLNKAHSKFGNS</sequence>
<evidence type="ECO:0000259" key="1">
    <source>
        <dbReference type="Pfam" id="PF00483"/>
    </source>
</evidence>
<reference evidence="2" key="1">
    <citation type="submission" date="2018-05" db="EMBL/GenBank/DDBJ databases">
        <authorList>
            <person name="Lanie J.A."/>
            <person name="Ng W.-L."/>
            <person name="Kazmierczak K.M."/>
            <person name="Andrzejewski T.M."/>
            <person name="Davidsen T.M."/>
            <person name="Wayne K.J."/>
            <person name="Tettelin H."/>
            <person name="Glass J.I."/>
            <person name="Rusch D."/>
            <person name="Podicherti R."/>
            <person name="Tsui H.-C.T."/>
            <person name="Winkler M.E."/>
        </authorList>
    </citation>
    <scope>NUCLEOTIDE SEQUENCE</scope>
</reference>
<organism evidence="2">
    <name type="scientific">marine metagenome</name>
    <dbReference type="NCBI Taxonomy" id="408172"/>
    <lineage>
        <taxon>unclassified sequences</taxon>
        <taxon>metagenomes</taxon>
        <taxon>ecological metagenomes</taxon>
    </lineage>
</organism>
<dbReference type="Gene3D" id="3.90.550.10">
    <property type="entry name" value="Spore Coat Polysaccharide Biosynthesis Protein SpsA, Chain A"/>
    <property type="match status" value="1"/>
</dbReference>
<dbReference type="InterPro" id="IPR005835">
    <property type="entry name" value="NTP_transferase_dom"/>
</dbReference>
<dbReference type="SUPFAM" id="SSF53448">
    <property type="entry name" value="Nucleotide-diphospho-sugar transferases"/>
    <property type="match status" value="1"/>
</dbReference>
<dbReference type="InterPro" id="IPR050486">
    <property type="entry name" value="Mannose-1P_guanyltransferase"/>
</dbReference>
<dbReference type="PANTHER" id="PTHR22572">
    <property type="entry name" value="SUGAR-1-PHOSPHATE GUANYL TRANSFERASE"/>
    <property type="match status" value="1"/>
</dbReference>
<protein>
    <recommendedName>
        <fullName evidence="1">Nucleotidyl transferase domain-containing protein</fullName>
    </recommendedName>
</protein>
<proteinExistence type="predicted"/>
<dbReference type="AlphaFoldDB" id="A0A382A9C8"/>
<name>A0A382A9C8_9ZZZZ</name>
<gene>
    <name evidence="2" type="ORF">METZ01_LOCUS150407</name>
</gene>